<dbReference type="Gene3D" id="3.90.1300.10">
    <property type="entry name" value="Amidase signature (AS) domain"/>
    <property type="match status" value="1"/>
</dbReference>
<name>A0A926S4W2_9SPHI</name>
<dbReference type="SUPFAM" id="SSF75304">
    <property type="entry name" value="Amidase signature (AS) enzymes"/>
    <property type="match status" value="1"/>
</dbReference>
<keyword evidence="1" id="KW-0732">Signal</keyword>
<dbReference type="PANTHER" id="PTHR11895:SF73">
    <property type="entry name" value="AMIDASE FAMILY PROTEIN"/>
    <property type="match status" value="1"/>
</dbReference>
<dbReference type="InterPro" id="IPR023631">
    <property type="entry name" value="Amidase_dom"/>
</dbReference>
<reference evidence="3" key="1">
    <citation type="submission" date="2020-09" db="EMBL/GenBank/DDBJ databases">
        <title>Novel species of Mucilaginibacter isolated from a glacier on the Tibetan Plateau.</title>
        <authorList>
            <person name="Liu Q."/>
            <person name="Xin Y.-H."/>
        </authorList>
    </citation>
    <scope>NUCLEOTIDE SEQUENCE</scope>
    <source>
        <strain evidence="3">ZB1P21</strain>
    </source>
</reference>
<dbReference type="AlphaFoldDB" id="A0A926S4W2"/>
<feature type="signal peptide" evidence="1">
    <location>
        <begin position="1"/>
        <end position="32"/>
    </location>
</feature>
<evidence type="ECO:0000259" key="2">
    <source>
        <dbReference type="Pfam" id="PF01425"/>
    </source>
</evidence>
<dbReference type="InterPro" id="IPR036928">
    <property type="entry name" value="AS_sf"/>
</dbReference>
<dbReference type="InterPro" id="IPR000120">
    <property type="entry name" value="Amidase"/>
</dbReference>
<dbReference type="GO" id="GO:0003824">
    <property type="term" value="F:catalytic activity"/>
    <property type="evidence" value="ECO:0007669"/>
    <property type="project" value="InterPro"/>
</dbReference>
<evidence type="ECO:0000313" key="4">
    <source>
        <dbReference type="Proteomes" id="UP000619078"/>
    </source>
</evidence>
<feature type="chain" id="PRO_5037365225" evidence="1">
    <location>
        <begin position="33"/>
        <end position="557"/>
    </location>
</feature>
<organism evidence="3 4">
    <name type="scientific">Mucilaginibacter glaciei</name>
    <dbReference type="NCBI Taxonomy" id="2772109"/>
    <lineage>
        <taxon>Bacteria</taxon>
        <taxon>Pseudomonadati</taxon>
        <taxon>Bacteroidota</taxon>
        <taxon>Sphingobacteriia</taxon>
        <taxon>Sphingobacteriales</taxon>
        <taxon>Sphingobacteriaceae</taxon>
        <taxon>Mucilaginibacter</taxon>
    </lineage>
</organism>
<keyword evidence="4" id="KW-1185">Reference proteome</keyword>
<dbReference type="Pfam" id="PF01425">
    <property type="entry name" value="Amidase"/>
    <property type="match status" value="1"/>
</dbReference>
<accession>A0A926S4W2</accession>
<protein>
    <submittedName>
        <fullName evidence="3">Amidase</fullName>
    </submittedName>
</protein>
<sequence length="557" mass="60365">MKIKGRKYAGIVAIGCSAFVLGSFVTAKFANAPITVSVVKEAQKINGMDFTDGQADSMLNNLTQYRNSYDALRKLNMPNSIVPALTFNPVPVGFINPDNKDGFKVAKEVKIKLPANRDELAFYTITQLAGLIKTKQISAVDLTKFFIIRLKKYNGKLLNVITFTEEHALKKAAEADAEIAAGHYKGLLHGIPFGAKDLLAQKDYKTTFGAPPYKEQQLNIDATVITRLENAGAILVAKTSLGELAQGDIWFGGKTKNPWDITRGSSGSSAGSASAVSAGCLPFAIGSETLGSIVSPSTECGDTGLRPSFGRVSKYGAMALSWSMDKLGPIARSVEDVAIVFNAMHGTDANDLSTIAAPFNYDGGTKSLKGYKIGYTKVDFDRKYANHANDSVTLKKLQELGAELVPIEYPKMPVGAMTFLLSAEGAAAFQELVLIHKDDDLVQQGKGAWPNIFRSAQFIPAVEYIQANRARTMLIKAWYENLKGLDLYITPSFSTNLSMTNLTGNPCVVLPNGYTPKGRQSSITFMGQLFGEGKLLQAAQVYQNATDFNKRHPDLNF</sequence>
<evidence type="ECO:0000256" key="1">
    <source>
        <dbReference type="SAM" id="SignalP"/>
    </source>
</evidence>
<dbReference type="RefSeq" id="WP_191160757.1">
    <property type="nucleotide sequence ID" value="NZ_JACWMX010000001.1"/>
</dbReference>
<evidence type="ECO:0000313" key="3">
    <source>
        <dbReference type="EMBL" id="MBD1392156.1"/>
    </source>
</evidence>
<comment type="caution">
    <text evidence="3">The sequence shown here is derived from an EMBL/GenBank/DDBJ whole genome shotgun (WGS) entry which is preliminary data.</text>
</comment>
<proteinExistence type="predicted"/>
<feature type="domain" description="Amidase" evidence="2">
    <location>
        <begin position="141"/>
        <end position="496"/>
    </location>
</feature>
<dbReference type="Proteomes" id="UP000619078">
    <property type="component" value="Unassembled WGS sequence"/>
</dbReference>
<gene>
    <name evidence="3" type="ORF">IDJ76_03505</name>
</gene>
<dbReference type="EMBL" id="JACWMX010000001">
    <property type="protein sequence ID" value="MBD1392156.1"/>
    <property type="molecule type" value="Genomic_DNA"/>
</dbReference>
<dbReference type="PANTHER" id="PTHR11895">
    <property type="entry name" value="TRANSAMIDASE"/>
    <property type="match status" value="1"/>
</dbReference>